<gene>
    <name evidence="3" type="ORF">AVDCRST_MAG22-33</name>
</gene>
<dbReference type="NCBIfam" id="TIGR04348">
    <property type="entry name" value="selenoneine biosynthesis selenosugar synthase SenB"/>
    <property type="match status" value="1"/>
</dbReference>
<accession>A0A6J4NEX2</accession>
<feature type="compositionally biased region" description="Low complexity" evidence="1">
    <location>
        <begin position="312"/>
        <end position="331"/>
    </location>
</feature>
<dbReference type="PANTHER" id="PTHR46660">
    <property type="match status" value="1"/>
</dbReference>
<evidence type="ECO:0000259" key="2">
    <source>
        <dbReference type="Pfam" id="PF00534"/>
    </source>
</evidence>
<dbReference type="Gene3D" id="3.40.50.2000">
    <property type="entry name" value="Glycogen Phosphorylase B"/>
    <property type="match status" value="1"/>
</dbReference>
<sequence>MKISLITPATSGSRSGNWTTADRWARFLRSVGHGVRVEEVWSGGRSDLMIALHTRRSHPSIRRYAATHPGHPLVAVLTGTDLYRDIRFDGDAQDSLNLATRVVVLQEAGLAELEPRHRAKARVIYQSAEPIRPQPPAKTFFDVCVVGNLRAEKDPFRCALAARHLSSDSRVRVTHAGRASGGGFAERAGALAAAEPRYRWLGEVPRWRVRRLLSRARLLVQSSLLEGGANAVAEALAAGVPVLASRIPGNVGMLGEDYPGYYPVGDERALALLLERAETDGAFYQSLKARCAARRPLTLPERERGALGDLIGEAGPHAPEGPHPGAKGGPASYTRGMDEKTRIRMTKYSQKAG</sequence>
<dbReference type="PANTHER" id="PTHR46660:SF2">
    <property type="entry name" value="GLYCOSYLTRANSFERASE 1 DOMAIN-CONTAINING PROTEIN 1"/>
    <property type="match status" value="1"/>
</dbReference>
<organism evidence="3">
    <name type="scientific">uncultured Rubrobacteraceae bacterium</name>
    <dbReference type="NCBI Taxonomy" id="349277"/>
    <lineage>
        <taxon>Bacteria</taxon>
        <taxon>Bacillati</taxon>
        <taxon>Actinomycetota</taxon>
        <taxon>Rubrobacteria</taxon>
        <taxon>Rubrobacterales</taxon>
        <taxon>Rubrobacteraceae</taxon>
        <taxon>environmental samples</taxon>
    </lineage>
</organism>
<dbReference type="SUPFAM" id="SSF53756">
    <property type="entry name" value="UDP-Glycosyltransferase/glycogen phosphorylase"/>
    <property type="match status" value="1"/>
</dbReference>
<dbReference type="InterPro" id="IPR052622">
    <property type="entry name" value="Glycosyltransferase_G1"/>
</dbReference>
<dbReference type="InterPro" id="IPR027627">
    <property type="entry name" value="Glycosyltransferase_put"/>
</dbReference>
<feature type="region of interest" description="Disordered" evidence="1">
    <location>
        <begin position="309"/>
        <end position="353"/>
    </location>
</feature>
<evidence type="ECO:0000256" key="1">
    <source>
        <dbReference type="SAM" id="MobiDB-lite"/>
    </source>
</evidence>
<protein>
    <submittedName>
        <fullName evidence="3">Glycosyl transferase, group 1</fullName>
    </submittedName>
</protein>
<dbReference type="Pfam" id="PF00534">
    <property type="entry name" value="Glycos_transf_1"/>
    <property type="match status" value="1"/>
</dbReference>
<feature type="domain" description="Glycosyl transferase family 1" evidence="2">
    <location>
        <begin position="136"/>
        <end position="288"/>
    </location>
</feature>
<dbReference type="InterPro" id="IPR001296">
    <property type="entry name" value="Glyco_trans_1"/>
</dbReference>
<dbReference type="AlphaFoldDB" id="A0A6J4NEX2"/>
<keyword evidence="3" id="KW-0808">Transferase</keyword>
<proteinExistence type="predicted"/>
<dbReference type="EMBL" id="CADCUV010000005">
    <property type="protein sequence ID" value="CAA9383091.1"/>
    <property type="molecule type" value="Genomic_DNA"/>
</dbReference>
<evidence type="ECO:0000313" key="3">
    <source>
        <dbReference type="EMBL" id="CAA9383091.1"/>
    </source>
</evidence>
<dbReference type="GO" id="GO:0016757">
    <property type="term" value="F:glycosyltransferase activity"/>
    <property type="evidence" value="ECO:0007669"/>
    <property type="project" value="InterPro"/>
</dbReference>
<reference evidence="3" key="1">
    <citation type="submission" date="2020-02" db="EMBL/GenBank/DDBJ databases">
        <authorList>
            <person name="Meier V. D."/>
        </authorList>
    </citation>
    <scope>NUCLEOTIDE SEQUENCE</scope>
    <source>
        <strain evidence="3">AVDCRST_MAG22</strain>
    </source>
</reference>
<name>A0A6J4NEX2_9ACTN</name>